<dbReference type="RefSeq" id="WP_058879548.1">
    <property type="nucleotide sequence ID" value="NZ_LPXH01000015.1"/>
</dbReference>
<accession>A0A0W7Z496</accession>
<proteinExistence type="predicted"/>
<dbReference type="PROSITE" id="PS50297">
    <property type="entry name" value="ANK_REP_REGION"/>
    <property type="match status" value="2"/>
</dbReference>
<evidence type="ECO:0000313" key="6">
    <source>
        <dbReference type="Proteomes" id="UP000053300"/>
    </source>
</evidence>
<dbReference type="PANTHER" id="PTHR24188:SF29">
    <property type="entry name" value="GH09064P"/>
    <property type="match status" value="1"/>
</dbReference>
<evidence type="ECO:0000256" key="4">
    <source>
        <dbReference type="SAM" id="SignalP"/>
    </source>
</evidence>
<keyword evidence="2 3" id="KW-0040">ANK repeat</keyword>
<sequence>MQKTWKSAALAAALMFSMSAFAGDKVLNKDNPDGCKQFKMDYADMVEVANPNVLAWRMFYVKPSTGPDAKWFDAVKRGDLELVKQMVKEGQNIEAKDEDSLGQTALGWAAFIGYEDMVDYLLEQNADLFATDRGDVSNALKSAGLGANVDIFKKLHQRLKDKVDLNDQKNDRQGETILIVASSNGRDDIVEYLLENGANPNLVTTIKDSKDAAYDQDALTFACQRGHAGVIKLLLKHGAVNHRTGKAACDY</sequence>
<dbReference type="STRING" id="225992.B5M06_03960"/>
<dbReference type="Gene3D" id="1.25.40.20">
    <property type="entry name" value="Ankyrin repeat-containing domain"/>
    <property type="match status" value="1"/>
</dbReference>
<keyword evidence="6" id="KW-1185">Reference proteome</keyword>
<name>A0A0W7Z496_9BURK</name>
<organism evidence="5 6">
    <name type="scientific">Comamonas kerstersii</name>
    <dbReference type="NCBI Taxonomy" id="225992"/>
    <lineage>
        <taxon>Bacteria</taxon>
        <taxon>Pseudomonadati</taxon>
        <taxon>Pseudomonadota</taxon>
        <taxon>Betaproteobacteria</taxon>
        <taxon>Burkholderiales</taxon>
        <taxon>Comamonadaceae</taxon>
        <taxon>Comamonas</taxon>
    </lineage>
</organism>
<dbReference type="PANTHER" id="PTHR24188">
    <property type="entry name" value="ANKYRIN REPEAT PROTEIN"/>
    <property type="match status" value="1"/>
</dbReference>
<dbReference type="SMART" id="SM00248">
    <property type="entry name" value="ANK"/>
    <property type="match status" value="3"/>
</dbReference>
<dbReference type="InterPro" id="IPR036770">
    <property type="entry name" value="Ankyrin_rpt-contain_sf"/>
</dbReference>
<protein>
    <submittedName>
        <fullName evidence="5">Uncharacterized protein</fullName>
    </submittedName>
</protein>
<dbReference type="Pfam" id="PF12796">
    <property type="entry name" value="Ank_2"/>
    <property type="match status" value="1"/>
</dbReference>
<dbReference type="InterPro" id="IPR002110">
    <property type="entry name" value="Ankyrin_rpt"/>
</dbReference>
<feature type="repeat" description="ANK" evidence="3">
    <location>
        <begin position="173"/>
        <end position="205"/>
    </location>
</feature>
<dbReference type="EMBL" id="LPXH01000015">
    <property type="protein sequence ID" value="KUF42322.1"/>
    <property type="molecule type" value="Genomic_DNA"/>
</dbReference>
<dbReference type="AlphaFoldDB" id="A0A0W7Z496"/>
<evidence type="ECO:0000256" key="2">
    <source>
        <dbReference type="ARBA" id="ARBA00023043"/>
    </source>
</evidence>
<dbReference type="SUPFAM" id="SSF48403">
    <property type="entry name" value="Ankyrin repeat"/>
    <property type="match status" value="1"/>
</dbReference>
<dbReference type="Pfam" id="PF13857">
    <property type="entry name" value="Ank_5"/>
    <property type="match status" value="1"/>
</dbReference>
<reference evidence="5 6" key="1">
    <citation type="submission" date="2015-12" db="EMBL/GenBank/DDBJ databases">
        <title>Complete genome sequence of a multi-drug resistant strain Acidovorax sp. 12322-1.</title>
        <authorList>
            <person name="Ming D."/>
            <person name="Wang M."/>
            <person name="Hu S."/>
            <person name="Zhou Y."/>
            <person name="Jiang T."/>
        </authorList>
    </citation>
    <scope>NUCLEOTIDE SEQUENCE [LARGE SCALE GENOMIC DNA]</scope>
    <source>
        <strain evidence="5 6">12322-1</strain>
    </source>
</reference>
<dbReference type="Proteomes" id="UP000053300">
    <property type="component" value="Unassembled WGS sequence"/>
</dbReference>
<keyword evidence="4" id="KW-0732">Signal</keyword>
<feature type="signal peptide" evidence="4">
    <location>
        <begin position="1"/>
        <end position="22"/>
    </location>
</feature>
<keyword evidence="1" id="KW-0677">Repeat</keyword>
<dbReference type="Pfam" id="PF00023">
    <property type="entry name" value="Ank"/>
    <property type="match status" value="1"/>
</dbReference>
<evidence type="ECO:0000256" key="1">
    <source>
        <dbReference type="ARBA" id="ARBA00022737"/>
    </source>
</evidence>
<feature type="repeat" description="ANK" evidence="3">
    <location>
        <begin position="101"/>
        <end position="133"/>
    </location>
</feature>
<evidence type="ECO:0000256" key="3">
    <source>
        <dbReference type="PROSITE-ProRule" id="PRU00023"/>
    </source>
</evidence>
<evidence type="ECO:0000313" key="5">
    <source>
        <dbReference type="EMBL" id="KUF42322.1"/>
    </source>
</evidence>
<comment type="caution">
    <text evidence="5">The sequence shown here is derived from an EMBL/GenBank/DDBJ whole genome shotgun (WGS) entry which is preliminary data.</text>
</comment>
<dbReference type="PROSITE" id="PS50088">
    <property type="entry name" value="ANK_REPEAT"/>
    <property type="match status" value="2"/>
</dbReference>
<gene>
    <name evidence="5" type="ORF">AS359_02355</name>
</gene>
<feature type="chain" id="PRO_5006939060" evidence="4">
    <location>
        <begin position="23"/>
        <end position="251"/>
    </location>
</feature>